<keyword evidence="5" id="KW-1185">Reference proteome</keyword>
<evidence type="ECO:0000256" key="1">
    <source>
        <dbReference type="PROSITE-ProRule" id="PRU00285"/>
    </source>
</evidence>
<organism evidence="4 5">
    <name type="scientific">Bacillus songklensis</name>
    <dbReference type="NCBI Taxonomy" id="1069116"/>
    <lineage>
        <taxon>Bacteria</taxon>
        <taxon>Bacillati</taxon>
        <taxon>Bacillota</taxon>
        <taxon>Bacilli</taxon>
        <taxon>Bacillales</taxon>
        <taxon>Bacillaceae</taxon>
        <taxon>Bacillus</taxon>
    </lineage>
</organism>
<dbReference type="Gene3D" id="2.60.40.790">
    <property type="match status" value="1"/>
</dbReference>
<dbReference type="PANTHER" id="PTHR11527">
    <property type="entry name" value="HEAT-SHOCK PROTEIN 20 FAMILY MEMBER"/>
    <property type="match status" value="1"/>
</dbReference>
<dbReference type="RefSeq" id="WP_377911413.1">
    <property type="nucleotide sequence ID" value="NZ_JBHRZT010000007.1"/>
</dbReference>
<dbReference type="Proteomes" id="UP001595752">
    <property type="component" value="Unassembled WGS sequence"/>
</dbReference>
<name>A0ABV8AZ70_9BACI</name>
<accession>A0ABV8AZ70</accession>
<dbReference type="PROSITE" id="PS01031">
    <property type="entry name" value="SHSP"/>
    <property type="match status" value="1"/>
</dbReference>
<evidence type="ECO:0000313" key="4">
    <source>
        <dbReference type="EMBL" id="MFC3882181.1"/>
    </source>
</evidence>
<dbReference type="SUPFAM" id="SSF49764">
    <property type="entry name" value="HSP20-like chaperones"/>
    <property type="match status" value="1"/>
</dbReference>
<protein>
    <submittedName>
        <fullName evidence="4">Hsp20/alpha crystallin family protein</fullName>
    </submittedName>
</protein>
<gene>
    <name evidence="4" type="ORF">ACFOU2_01030</name>
</gene>
<reference evidence="5" key="1">
    <citation type="journal article" date="2019" name="Int. J. Syst. Evol. Microbiol.">
        <title>The Global Catalogue of Microorganisms (GCM) 10K type strain sequencing project: providing services to taxonomists for standard genome sequencing and annotation.</title>
        <authorList>
            <consortium name="The Broad Institute Genomics Platform"/>
            <consortium name="The Broad Institute Genome Sequencing Center for Infectious Disease"/>
            <person name="Wu L."/>
            <person name="Ma J."/>
        </authorList>
    </citation>
    <scope>NUCLEOTIDE SEQUENCE [LARGE SCALE GENOMIC DNA]</scope>
    <source>
        <strain evidence="5">CCUG 61889</strain>
    </source>
</reference>
<dbReference type="InterPro" id="IPR002068">
    <property type="entry name" value="A-crystallin/Hsp20_dom"/>
</dbReference>
<comment type="similarity">
    <text evidence="1 2">Belongs to the small heat shock protein (HSP20) family.</text>
</comment>
<sequence>MKKQPSQLDWSSVHKKVEDILGDQFWKDIQKMMPARYPNCDLYETETTGVVVVELPGLQTAKDITIKLQGDHLIIEGTAPYVYPVEAKELKLKERFRGPFSRSIRLPFQYSEDQSISARYKNGLLEIEIPKQHETTPISITFDE</sequence>
<evidence type="ECO:0000256" key="2">
    <source>
        <dbReference type="RuleBase" id="RU003616"/>
    </source>
</evidence>
<dbReference type="EMBL" id="JBHRZT010000007">
    <property type="protein sequence ID" value="MFC3882181.1"/>
    <property type="molecule type" value="Genomic_DNA"/>
</dbReference>
<evidence type="ECO:0000259" key="3">
    <source>
        <dbReference type="PROSITE" id="PS01031"/>
    </source>
</evidence>
<dbReference type="InterPro" id="IPR031107">
    <property type="entry name" value="Small_HSP"/>
</dbReference>
<evidence type="ECO:0000313" key="5">
    <source>
        <dbReference type="Proteomes" id="UP001595752"/>
    </source>
</evidence>
<dbReference type="Pfam" id="PF00011">
    <property type="entry name" value="HSP20"/>
    <property type="match status" value="1"/>
</dbReference>
<dbReference type="InterPro" id="IPR008978">
    <property type="entry name" value="HSP20-like_chaperone"/>
</dbReference>
<proteinExistence type="inferred from homology"/>
<comment type="caution">
    <text evidence="4">The sequence shown here is derived from an EMBL/GenBank/DDBJ whole genome shotgun (WGS) entry which is preliminary data.</text>
</comment>
<dbReference type="CDD" id="cd06464">
    <property type="entry name" value="ACD_sHsps-like"/>
    <property type="match status" value="1"/>
</dbReference>
<feature type="domain" description="SHSP" evidence="3">
    <location>
        <begin position="30"/>
        <end position="144"/>
    </location>
</feature>